<feature type="region of interest" description="Disordered" evidence="4">
    <location>
        <begin position="410"/>
        <end position="466"/>
    </location>
</feature>
<dbReference type="GO" id="GO:0031941">
    <property type="term" value="C:filamentous actin"/>
    <property type="evidence" value="ECO:0007669"/>
    <property type="project" value="TreeGrafter"/>
</dbReference>
<comment type="subcellular location">
    <subcellularLocation>
        <location evidence="1">Cytoplasm</location>
    </subcellularLocation>
</comment>
<dbReference type="GO" id="GO:0005737">
    <property type="term" value="C:cytoplasm"/>
    <property type="evidence" value="ECO:0007669"/>
    <property type="project" value="UniProtKB-SubCell"/>
</dbReference>
<dbReference type="SMART" id="SM00228">
    <property type="entry name" value="PDZ"/>
    <property type="match status" value="1"/>
</dbReference>
<dbReference type="PROSITE" id="PS50106">
    <property type="entry name" value="PDZ"/>
    <property type="match status" value="1"/>
</dbReference>
<feature type="region of interest" description="Disordered" evidence="4">
    <location>
        <begin position="189"/>
        <end position="216"/>
    </location>
</feature>
<keyword evidence="7" id="KW-1185">Reference proteome</keyword>
<dbReference type="GO" id="GO:0005912">
    <property type="term" value="C:adherens junction"/>
    <property type="evidence" value="ECO:0007669"/>
    <property type="project" value="TreeGrafter"/>
</dbReference>
<dbReference type="Pfam" id="PF00595">
    <property type="entry name" value="PDZ"/>
    <property type="match status" value="1"/>
</dbReference>
<dbReference type="GO" id="GO:0051371">
    <property type="term" value="F:muscle alpha-actinin binding"/>
    <property type="evidence" value="ECO:0007669"/>
    <property type="project" value="TreeGrafter"/>
</dbReference>
<evidence type="ECO:0000256" key="2">
    <source>
        <dbReference type="ARBA" id="ARBA00022490"/>
    </source>
</evidence>
<evidence type="ECO:0000313" key="7">
    <source>
        <dbReference type="Proteomes" id="UP000838878"/>
    </source>
</evidence>
<feature type="compositionally biased region" description="Polar residues" evidence="4">
    <location>
        <begin position="116"/>
        <end position="126"/>
    </location>
</feature>
<keyword evidence="3" id="KW-0862">Zinc</keyword>
<evidence type="ECO:0000256" key="4">
    <source>
        <dbReference type="SAM" id="MobiDB-lite"/>
    </source>
</evidence>
<dbReference type="InterPro" id="IPR050604">
    <property type="entry name" value="PDZ-LIM_domain"/>
</dbReference>
<feature type="domain" description="PDZ" evidence="5">
    <location>
        <begin position="11"/>
        <end position="96"/>
    </location>
</feature>
<feature type="non-terminal residue" evidence="6">
    <location>
        <position position="466"/>
    </location>
</feature>
<sequence>MSAREVELTGGAPWGFRMHGGADQNQPLRISRSFSDMPQRTSNVNPGRKASLSGIREGDVITSINGKPTKDMSNSDAHAMLRSAGPVLRLGLNEDRETSPRRRSIGKATELKRPSQLISEINNGRATPQAPVYATIRPATSNNKLSSPIRSLNSPLNSTPLVKSISPEPLKFHPTNPFYSTLPHYTSSSKLPIPNGKPSNTPTHRPIKSTDSYNKNNENDLKLSSFFSKKFDSGPSSIPNMSTESHINNSYETSPKCLSNDLYSSFSDSQIKCETRKNYDIKDNINPFETMKANDLRNNFTNSEDKLNNTSINGSTLNYSKSDGDFRLNEEVIKRSMISEKKISEIEETKTIKKITLNGSSQGENYRNGVSNYCDDKKSKFNMNKEEMPENSTTERIIPITIQYNDFRKSNFGQSENTQGKFARTPVYQTSTEEHSVEEASEVLSARPPVKSPSTPSNVTTPTKRK</sequence>
<reference evidence="6" key="1">
    <citation type="submission" date="2021-12" db="EMBL/GenBank/DDBJ databases">
        <authorList>
            <person name="Martin H S."/>
        </authorList>
    </citation>
    <scope>NUCLEOTIDE SEQUENCE</scope>
</reference>
<dbReference type="GO" id="GO:0001725">
    <property type="term" value="C:stress fiber"/>
    <property type="evidence" value="ECO:0007669"/>
    <property type="project" value="TreeGrafter"/>
</dbReference>
<dbReference type="EMBL" id="OV170228">
    <property type="protein sequence ID" value="CAH0729355.1"/>
    <property type="molecule type" value="Genomic_DNA"/>
</dbReference>
<keyword evidence="3" id="KW-0479">Metal-binding</keyword>
<dbReference type="InterPro" id="IPR001478">
    <property type="entry name" value="PDZ"/>
</dbReference>
<keyword evidence="3" id="KW-0440">LIM domain</keyword>
<dbReference type="FunFam" id="2.30.42.10:FF:000055">
    <property type="entry name" value="PDZ and LIM domain protein 3"/>
    <property type="match status" value="1"/>
</dbReference>
<protein>
    <recommendedName>
        <fullName evidence="5">PDZ domain-containing protein</fullName>
    </recommendedName>
</protein>
<feature type="compositionally biased region" description="Polar residues" evidence="4">
    <location>
        <begin position="197"/>
        <end position="216"/>
    </location>
</feature>
<dbReference type="InterPro" id="IPR036034">
    <property type="entry name" value="PDZ_sf"/>
</dbReference>
<dbReference type="OrthoDB" id="44841at2759"/>
<dbReference type="GO" id="GO:0061061">
    <property type="term" value="P:muscle structure development"/>
    <property type="evidence" value="ECO:0007669"/>
    <property type="project" value="TreeGrafter"/>
</dbReference>
<evidence type="ECO:0000256" key="3">
    <source>
        <dbReference type="ARBA" id="ARBA00023038"/>
    </source>
</evidence>
<organism evidence="6 7">
    <name type="scientific">Brenthis ino</name>
    <name type="common">lesser marbled fritillary</name>
    <dbReference type="NCBI Taxonomy" id="405034"/>
    <lineage>
        <taxon>Eukaryota</taxon>
        <taxon>Metazoa</taxon>
        <taxon>Ecdysozoa</taxon>
        <taxon>Arthropoda</taxon>
        <taxon>Hexapoda</taxon>
        <taxon>Insecta</taxon>
        <taxon>Pterygota</taxon>
        <taxon>Neoptera</taxon>
        <taxon>Endopterygota</taxon>
        <taxon>Lepidoptera</taxon>
        <taxon>Glossata</taxon>
        <taxon>Ditrysia</taxon>
        <taxon>Papilionoidea</taxon>
        <taxon>Nymphalidae</taxon>
        <taxon>Heliconiinae</taxon>
        <taxon>Argynnini</taxon>
        <taxon>Brenthis</taxon>
    </lineage>
</organism>
<dbReference type="AlphaFoldDB" id="A0A8J9VWX5"/>
<evidence type="ECO:0000259" key="5">
    <source>
        <dbReference type="PROSITE" id="PS50106"/>
    </source>
</evidence>
<dbReference type="PANTHER" id="PTHR24214">
    <property type="entry name" value="PDZ AND LIM DOMAIN PROTEIN ZASP"/>
    <property type="match status" value="1"/>
</dbReference>
<keyword evidence="2" id="KW-0963">Cytoplasm</keyword>
<evidence type="ECO:0000313" key="6">
    <source>
        <dbReference type="EMBL" id="CAH0729355.1"/>
    </source>
</evidence>
<evidence type="ECO:0000256" key="1">
    <source>
        <dbReference type="ARBA" id="ARBA00004496"/>
    </source>
</evidence>
<dbReference type="Gene3D" id="2.30.42.10">
    <property type="match status" value="1"/>
</dbReference>
<dbReference type="GO" id="GO:0003779">
    <property type="term" value="F:actin binding"/>
    <property type="evidence" value="ECO:0007669"/>
    <property type="project" value="TreeGrafter"/>
</dbReference>
<dbReference type="GO" id="GO:0030036">
    <property type="term" value="P:actin cytoskeleton organization"/>
    <property type="evidence" value="ECO:0007669"/>
    <property type="project" value="TreeGrafter"/>
</dbReference>
<name>A0A8J9VWX5_9NEOP</name>
<feature type="compositionally biased region" description="Low complexity" evidence="4">
    <location>
        <begin position="448"/>
        <end position="466"/>
    </location>
</feature>
<feature type="region of interest" description="Disordered" evidence="4">
    <location>
        <begin position="92"/>
        <end position="131"/>
    </location>
</feature>
<feature type="region of interest" description="Disordered" evidence="4">
    <location>
        <begin position="1"/>
        <end position="28"/>
    </location>
</feature>
<dbReference type="Proteomes" id="UP000838878">
    <property type="component" value="Chromosome 8"/>
</dbReference>
<proteinExistence type="predicted"/>
<dbReference type="PANTHER" id="PTHR24214:SF38">
    <property type="entry name" value="PDZ AND LIM DOMAIN PROTEIN ZASP-RELATED"/>
    <property type="match status" value="1"/>
</dbReference>
<dbReference type="SUPFAM" id="SSF50156">
    <property type="entry name" value="PDZ domain-like"/>
    <property type="match status" value="1"/>
</dbReference>
<feature type="compositionally biased region" description="Polar residues" evidence="4">
    <location>
        <begin position="411"/>
        <end position="420"/>
    </location>
</feature>
<accession>A0A8J9VWX5</accession>
<gene>
    <name evidence="6" type="ORF">BINO364_LOCUS14452</name>
</gene>